<dbReference type="Pfam" id="PF07250">
    <property type="entry name" value="Glyoxal_oxid_N"/>
    <property type="match status" value="1"/>
</dbReference>
<keyword evidence="5" id="KW-1185">Reference proteome</keyword>
<dbReference type="InterPro" id="IPR011043">
    <property type="entry name" value="Gal_Oxase/kelch_b-propeller"/>
</dbReference>
<dbReference type="PANTHER" id="PTHR32208:SF21">
    <property type="entry name" value="LOW QUALITY PROTEIN: ALDEHYDE OXIDASE GLOX-LIKE"/>
    <property type="match status" value="1"/>
</dbReference>
<dbReference type="PANTHER" id="PTHR32208">
    <property type="entry name" value="SECRETED PROTEIN-RELATED"/>
    <property type="match status" value="1"/>
</dbReference>
<evidence type="ECO:0000313" key="5">
    <source>
        <dbReference type="Proteomes" id="UP001205105"/>
    </source>
</evidence>
<evidence type="ECO:0000259" key="2">
    <source>
        <dbReference type="Pfam" id="PF07250"/>
    </source>
</evidence>
<dbReference type="Gene3D" id="2.130.10.80">
    <property type="entry name" value="Galactose oxidase/kelch, beta-propeller"/>
    <property type="match status" value="1"/>
</dbReference>
<evidence type="ECO:0008006" key="6">
    <source>
        <dbReference type="Google" id="ProtNLM"/>
    </source>
</evidence>
<proteinExistence type="predicted"/>
<name>A0AAD5DWI5_9CHLO</name>
<dbReference type="Gene3D" id="2.60.40.10">
    <property type="entry name" value="Immunoglobulins"/>
    <property type="match status" value="1"/>
</dbReference>
<feature type="domain" description="Galactose oxidase-like Early set" evidence="3">
    <location>
        <begin position="423"/>
        <end position="513"/>
    </location>
</feature>
<evidence type="ECO:0000313" key="4">
    <source>
        <dbReference type="EMBL" id="KAI7841619.1"/>
    </source>
</evidence>
<dbReference type="InterPro" id="IPR014756">
    <property type="entry name" value="Ig_E-set"/>
</dbReference>
<dbReference type="CDD" id="cd02851">
    <property type="entry name" value="E_set_GO_C"/>
    <property type="match status" value="1"/>
</dbReference>
<accession>A0AAD5DWI5</accession>
<feature type="domain" description="Glyoxal oxidase N-terminal" evidence="2">
    <location>
        <begin position="50"/>
        <end position="315"/>
    </location>
</feature>
<evidence type="ECO:0000259" key="3">
    <source>
        <dbReference type="Pfam" id="PF09118"/>
    </source>
</evidence>
<comment type="caution">
    <text evidence="4">The sequence shown here is derived from an EMBL/GenBank/DDBJ whole genome shotgun (WGS) entry which is preliminary data.</text>
</comment>
<sequence length="524" mass="56180">MKDGKVVGWSTVSGKYGFGTALCDPVNRNYATGDAKCQRILGKDGISAGKNVFCSGQVTTADSEIIMFGGHSTDIEWLRHFKYNDGKNMQVTAKALPTGRWYPGAATLPDGKVIMVAGVAKSGCANYVVGKTCMQEANNPTFAIYDPKTGQLGSDKYGMAAQLNEAFPMSTYPHVIVTPDGNLAVAAKSSLVKYNRVGDGSTQGTRFNKAWQWPDRPGAAWVYPQTGQGILMPMSPPYNNMVLLAAGGSTANNAGFNTPADNRAWAISLTDPNANWVPLGQMPQSRVMGDSLYMCNGDILFLNGGHQGVAGWSSQKVTYNFNDGTSYTCPGARCSKADRDGRFLNLEPVMYNTETNQWSAKGSLAQAIKPRLYHSSAILLPSCQVMASGSDVTADTTAEFFSPPSLALPGRPSISRVGQFPENKPRIVVGDKIVVEVKTNAPVQRALLIRTGATTHSMPFDARALWLPIVDRVPGGVVLQLPNSPNVLVPGMYMVVVSTTDRNVHSEGEIISVHANDLNKRAGL</sequence>
<reference evidence="4" key="1">
    <citation type="submission" date="2020-11" db="EMBL/GenBank/DDBJ databases">
        <title>Chlorella ohadii genome sequencing and assembly.</title>
        <authorList>
            <person name="Murik O."/>
            <person name="Treves H."/>
            <person name="Kedem I."/>
            <person name="Shotland Y."/>
            <person name="Kaplan A."/>
        </authorList>
    </citation>
    <scope>NUCLEOTIDE SEQUENCE</scope>
    <source>
        <strain evidence="4">1</strain>
    </source>
</reference>
<dbReference type="InterPro" id="IPR015202">
    <property type="entry name" value="GO-like_E_set"/>
</dbReference>
<dbReference type="InterPro" id="IPR009880">
    <property type="entry name" value="Glyoxal_oxidase_N"/>
</dbReference>
<gene>
    <name evidence="4" type="ORF">COHA_004789</name>
</gene>
<dbReference type="InterPro" id="IPR037293">
    <property type="entry name" value="Gal_Oxidase_central_sf"/>
</dbReference>
<protein>
    <recommendedName>
        <fullName evidence="6">Galactose oxidase</fullName>
    </recommendedName>
</protein>
<organism evidence="4 5">
    <name type="scientific">Chlorella ohadii</name>
    <dbReference type="NCBI Taxonomy" id="2649997"/>
    <lineage>
        <taxon>Eukaryota</taxon>
        <taxon>Viridiplantae</taxon>
        <taxon>Chlorophyta</taxon>
        <taxon>core chlorophytes</taxon>
        <taxon>Trebouxiophyceae</taxon>
        <taxon>Chlorellales</taxon>
        <taxon>Chlorellaceae</taxon>
        <taxon>Chlorella clade</taxon>
        <taxon>Chlorella</taxon>
    </lineage>
</organism>
<dbReference type="SUPFAM" id="SSF81296">
    <property type="entry name" value="E set domains"/>
    <property type="match status" value="1"/>
</dbReference>
<dbReference type="InterPro" id="IPR013783">
    <property type="entry name" value="Ig-like_fold"/>
</dbReference>
<dbReference type="Proteomes" id="UP001205105">
    <property type="component" value="Unassembled WGS sequence"/>
</dbReference>
<dbReference type="Pfam" id="PF09118">
    <property type="entry name" value="GO-like_E_set"/>
    <property type="match status" value="1"/>
</dbReference>
<dbReference type="EMBL" id="JADXDR010000062">
    <property type="protein sequence ID" value="KAI7841619.1"/>
    <property type="molecule type" value="Genomic_DNA"/>
</dbReference>
<evidence type="ECO:0000256" key="1">
    <source>
        <dbReference type="ARBA" id="ARBA00022729"/>
    </source>
</evidence>
<dbReference type="SUPFAM" id="SSF50965">
    <property type="entry name" value="Galactose oxidase, central domain"/>
    <property type="match status" value="1"/>
</dbReference>
<keyword evidence="1" id="KW-0732">Signal</keyword>
<dbReference type="AlphaFoldDB" id="A0AAD5DWI5"/>